<evidence type="ECO:0000313" key="6">
    <source>
        <dbReference type="Proteomes" id="UP000552709"/>
    </source>
</evidence>
<dbReference type="InterPro" id="IPR001296">
    <property type="entry name" value="Glyco_trans_1"/>
</dbReference>
<dbReference type="AlphaFoldDB" id="A0A7W8JQE6"/>
<evidence type="ECO:0000259" key="4">
    <source>
        <dbReference type="Pfam" id="PF02397"/>
    </source>
</evidence>
<keyword evidence="5" id="KW-0808">Transferase</keyword>
<comment type="caution">
    <text evidence="5">The sequence shown here is derived from an EMBL/GenBank/DDBJ whole genome shotgun (WGS) entry which is preliminary data.</text>
</comment>
<dbReference type="SUPFAM" id="SSF53756">
    <property type="entry name" value="UDP-Glycosyltransferase/glycogen phosphorylase"/>
    <property type="match status" value="1"/>
</dbReference>
<evidence type="ECO:0000313" key="5">
    <source>
        <dbReference type="EMBL" id="MBB5361219.1"/>
    </source>
</evidence>
<feature type="transmembrane region" description="Helical" evidence="2">
    <location>
        <begin position="126"/>
        <end position="150"/>
    </location>
</feature>
<evidence type="ECO:0000256" key="1">
    <source>
        <dbReference type="ARBA" id="ARBA00006464"/>
    </source>
</evidence>
<dbReference type="Proteomes" id="UP000552709">
    <property type="component" value="Unassembled WGS sequence"/>
</dbReference>
<dbReference type="EMBL" id="JACHFL010000001">
    <property type="protein sequence ID" value="MBB5361219.1"/>
    <property type="molecule type" value="Genomic_DNA"/>
</dbReference>
<dbReference type="PANTHER" id="PTHR30576:SF8">
    <property type="entry name" value="UNDECAPRENYL-PHOSPHATE GALACTOSE PHOSPHOTRANSFERASE"/>
    <property type="match status" value="1"/>
</dbReference>
<organism evidence="5 6">
    <name type="scientific">Deinococcus humi</name>
    <dbReference type="NCBI Taxonomy" id="662880"/>
    <lineage>
        <taxon>Bacteria</taxon>
        <taxon>Thermotogati</taxon>
        <taxon>Deinococcota</taxon>
        <taxon>Deinococci</taxon>
        <taxon>Deinococcales</taxon>
        <taxon>Deinococcaceae</taxon>
        <taxon>Deinococcus</taxon>
    </lineage>
</organism>
<gene>
    <name evidence="5" type="ORF">HNQ08_000290</name>
</gene>
<reference evidence="5 6" key="1">
    <citation type="submission" date="2020-08" db="EMBL/GenBank/DDBJ databases">
        <title>Genomic Encyclopedia of Type Strains, Phase IV (KMG-IV): sequencing the most valuable type-strain genomes for metagenomic binning, comparative biology and taxonomic classification.</title>
        <authorList>
            <person name="Goeker M."/>
        </authorList>
    </citation>
    <scope>NUCLEOTIDE SEQUENCE [LARGE SCALE GENOMIC DNA]</scope>
    <source>
        <strain evidence="5 6">DSM 27939</strain>
    </source>
</reference>
<feature type="domain" description="Bacterial sugar transferase" evidence="4">
    <location>
        <begin position="124"/>
        <end position="298"/>
    </location>
</feature>
<comment type="similarity">
    <text evidence="1">Belongs to the bacterial sugar transferase family.</text>
</comment>
<feature type="domain" description="Glycosyl transferase family 1" evidence="3">
    <location>
        <begin position="6"/>
        <end position="90"/>
    </location>
</feature>
<keyword evidence="2" id="KW-1133">Transmembrane helix</keyword>
<dbReference type="GO" id="GO:0016757">
    <property type="term" value="F:glycosyltransferase activity"/>
    <property type="evidence" value="ECO:0007669"/>
    <property type="project" value="InterPro"/>
</dbReference>
<protein>
    <submittedName>
        <fullName evidence="5">Lipopolysaccharide/colanic/teichoic acid biosynthesis glycosyltransferase</fullName>
    </submittedName>
</protein>
<keyword evidence="2" id="KW-0472">Membrane</keyword>
<dbReference type="Pfam" id="PF02397">
    <property type="entry name" value="Bac_transf"/>
    <property type="match status" value="1"/>
</dbReference>
<proteinExistence type="inferred from homology"/>
<dbReference type="Pfam" id="PF00534">
    <property type="entry name" value="Glycos_transf_1"/>
    <property type="match status" value="1"/>
</dbReference>
<keyword evidence="2" id="KW-0812">Transmembrane</keyword>
<dbReference type="InterPro" id="IPR003362">
    <property type="entry name" value="Bact_transf"/>
</dbReference>
<sequence length="322" mass="36011">MADTAPYYQLMDVLAFPTHREGFGNVALEAAAARKPVVASNATGAVDAIVNGATGITVPVGDTKALADALRRLLEDRELAQRFGQAGQERVLRDFQPQRIWEALDELYQELLAEARIRRGQRLRRIVDVAAAGTGLAVLSVPMLALALAVRFKLGYPVLFSQKRPGLHGKPFTMYKFRTMRDAVDAHGQPLPDSERLTPLGRFLRASSLDELPELFNVLRGDMSLVGPRPLLMEYLERYTPQQARRHEVRPGITGWAQVNGRNAISWEEKFKLDVWYVDNRNFALDLKILWMTIQKVFRREGISAAGEATMSKFLGEPSPEA</sequence>
<keyword evidence="6" id="KW-1185">Reference proteome</keyword>
<dbReference type="GO" id="GO:0016780">
    <property type="term" value="F:phosphotransferase activity, for other substituted phosphate groups"/>
    <property type="evidence" value="ECO:0007669"/>
    <property type="project" value="TreeGrafter"/>
</dbReference>
<accession>A0A7W8JQE6</accession>
<dbReference type="Gene3D" id="3.40.50.2000">
    <property type="entry name" value="Glycogen Phosphorylase B"/>
    <property type="match status" value="2"/>
</dbReference>
<dbReference type="PANTHER" id="PTHR30576">
    <property type="entry name" value="COLANIC BIOSYNTHESIS UDP-GLUCOSE LIPID CARRIER TRANSFERASE"/>
    <property type="match status" value="1"/>
</dbReference>
<evidence type="ECO:0000259" key="3">
    <source>
        <dbReference type="Pfam" id="PF00534"/>
    </source>
</evidence>
<name>A0A7W8JQE6_9DEIO</name>
<evidence type="ECO:0000256" key="2">
    <source>
        <dbReference type="SAM" id="Phobius"/>
    </source>
</evidence>